<accession>A0A2Z6LVC6</accession>
<dbReference type="PANTHER" id="PTHR33493:SF2">
    <property type="entry name" value="LATE EMBRYOGENESIS ABUNDANT PROTEIN 46"/>
    <property type="match status" value="1"/>
</dbReference>
<evidence type="ECO:0000313" key="3">
    <source>
        <dbReference type="EMBL" id="GAU23421.1"/>
    </source>
</evidence>
<feature type="compositionally biased region" description="Low complexity" evidence="2">
    <location>
        <begin position="93"/>
        <end position="108"/>
    </location>
</feature>
<dbReference type="PANTHER" id="PTHR33493">
    <property type="entry name" value="LATE EMBRYOGENESIS ABUNDANT PROTEIN 6-RELATED"/>
    <property type="match status" value="1"/>
</dbReference>
<dbReference type="Proteomes" id="UP000242715">
    <property type="component" value="Unassembled WGS sequence"/>
</dbReference>
<dbReference type="GO" id="GO:0009793">
    <property type="term" value="P:embryo development ending in seed dormancy"/>
    <property type="evidence" value="ECO:0007669"/>
    <property type="project" value="InterPro"/>
</dbReference>
<dbReference type="AlphaFoldDB" id="A0A2Z6LVC6"/>
<sequence>MQGAKKAGETIKETAANIGASAKSGMEKTKAAVQEKTEKMTARDPVQKEMATHKKDAKMDQAELDKLAAREHNAAVKQSTTATVGQMGQPHHTTGTGTASYSTTGNYGQPTGAHQMSALPGHGTGQPMGHVTEGVVGSHPIGTNRGTDGTATAHNTRVGGNTNSTGYSTGGTYS</sequence>
<feature type="compositionally biased region" description="Polar residues" evidence="2">
    <location>
        <begin position="76"/>
        <end position="86"/>
    </location>
</feature>
<dbReference type="EMBL" id="DF973269">
    <property type="protein sequence ID" value="GAU23421.1"/>
    <property type="molecule type" value="Genomic_DNA"/>
</dbReference>
<feature type="region of interest" description="Disordered" evidence="2">
    <location>
        <begin position="18"/>
        <end position="58"/>
    </location>
</feature>
<feature type="region of interest" description="Disordered" evidence="2">
    <location>
        <begin position="72"/>
        <end position="174"/>
    </location>
</feature>
<feature type="compositionally biased region" description="Polar residues" evidence="2">
    <location>
        <begin position="144"/>
        <end position="155"/>
    </location>
</feature>
<keyword evidence="4" id="KW-1185">Reference proteome</keyword>
<reference evidence="4" key="1">
    <citation type="journal article" date="2017" name="Front. Plant Sci.">
        <title>Climate Clever Clovers: New Paradigm to Reduce the Environmental Footprint of Ruminants by Breeding Low Methanogenic Forages Utilizing Haplotype Variation.</title>
        <authorList>
            <person name="Kaur P."/>
            <person name="Appels R."/>
            <person name="Bayer P.E."/>
            <person name="Keeble-Gagnere G."/>
            <person name="Wang J."/>
            <person name="Hirakawa H."/>
            <person name="Shirasawa K."/>
            <person name="Vercoe P."/>
            <person name="Stefanova K."/>
            <person name="Durmic Z."/>
            <person name="Nichols P."/>
            <person name="Revell C."/>
            <person name="Isobe S.N."/>
            <person name="Edwards D."/>
            <person name="Erskine W."/>
        </authorList>
    </citation>
    <scope>NUCLEOTIDE SEQUENCE [LARGE SCALE GENOMIC DNA]</scope>
    <source>
        <strain evidence="4">cv. Daliak</strain>
    </source>
</reference>
<feature type="compositionally biased region" description="Basic and acidic residues" evidence="2">
    <location>
        <begin position="25"/>
        <end position="58"/>
    </location>
</feature>
<gene>
    <name evidence="3" type="ORF">TSUD_331190</name>
</gene>
<name>A0A2Z6LVC6_TRISU</name>
<evidence type="ECO:0000256" key="1">
    <source>
        <dbReference type="ARBA" id="ARBA00010975"/>
    </source>
</evidence>
<feature type="compositionally biased region" description="Low complexity" evidence="2">
    <location>
        <begin position="159"/>
        <end position="174"/>
    </location>
</feature>
<evidence type="ECO:0000313" key="4">
    <source>
        <dbReference type="Proteomes" id="UP000242715"/>
    </source>
</evidence>
<dbReference type="InterPro" id="IPR005513">
    <property type="entry name" value="LEA_1"/>
</dbReference>
<dbReference type="Pfam" id="PF03760">
    <property type="entry name" value="LEA_1"/>
    <property type="match status" value="1"/>
</dbReference>
<proteinExistence type="inferred from homology"/>
<evidence type="ECO:0000256" key="2">
    <source>
        <dbReference type="SAM" id="MobiDB-lite"/>
    </source>
</evidence>
<protein>
    <submittedName>
        <fullName evidence="3">Uncharacterized protein</fullName>
    </submittedName>
</protein>
<organism evidence="3 4">
    <name type="scientific">Trifolium subterraneum</name>
    <name type="common">Subterranean clover</name>
    <dbReference type="NCBI Taxonomy" id="3900"/>
    <lineage>
        <taxon>Eukaryota</taxon>
        <taxon>Viridiplantae</taxon>
        <taxon>Streptophyta</taxon>
        <taxon>Embryophyta</taxon>
        <taxon>Tracheophyta</taxon>
        <taxon>Spermatophyta</taxon>
        <taxon>Magnoliopsida</taxon>
        <taxon>eudicotyledons</taxon>
        <taxon>Gunneridae</taxon>
        <taxon>Pentapetalae</taxon>
        <taxon>rosids</taxon>
        <taxon>fabids</taxon>
        <taxon>Fabales</taxon>
        <taxon>Fabaceae</taxon>
        <taxon>Papilionoideae</taxon>
        <taxon>50 kb inversion clade</taxon>
        <taxon>NPAAA clade</taxon>
        <taxon>Hologalegina</taxon>
        <taxon>IRL clade</taxon>
        <taxon>Trifolieae</taxon>
        <taxon>Trifolium</taxon>
    </lineage>
</organism>
<dbReference type="OrthoDB" id="758082at2759"/>
<comment type="similarity">
    <text evidence="1">Belongs to the LEA type 1 family.</text>
</comment>